<gene>
    <name evidence="1" type="ORF">FA13DRAFT_1643511</name>
</gene>
<protein>
    <submittedName>
        <fullName evidence="1">Uncharacterized protein</fullName>
    </submittedName>
</protein>
<dbReference type="AlphaFoldDB" id="A0A4Y7SH76"/>
<evidence type="ECO:0000313" key="1">
    <source>
        <dbReference type="EMBL" id="TEB21112.1"/>
    </source>
</evidence>
<dbReference type="InterPro" id="IPR012337">
    <property type="entry name" value="RNaseH-like_sf"/>
</dbReference>
<dbReference type="Proteomes" id="UP000298030">
    <property type="component" value="Unassembled WGS sequence"/>
</dbReference>
<feature type="non-terminal residue" evidence="1">
    <location>
        <position position="1"/>
    </location>
</feature>
<sequence>VDTRWSSTFLMIDRVVEMRLAIQAFFKLEKYEGYAAAYSMSEEQFAVLNDIRQFLGLFHVVQELVSAEKTPTLSFVLPMYEKLLTMLDDLKCILPEIASAITSSQTKLRGYLNKARGSPAYTMAIGMSRPITHWYI</sequence>
<accession>A0A4Y7SH76</accession>
<reference evidence="1 2" key="1">
    <citation type="journal article" date="2019" name="Nat. Ecol. Evol.">
        <title>Megaphylogeny resolves global patterns of mushroom evolution.</title>
        <authorList>
            <person name="Varga T."/>
            <person name="Krizsan K."/>
            <person name="Foldi C."/>
            <person name="Dima B."/>
            <person name="Sanchez-Garcia M."/>
            <person name="Sanchez-Ramirez S."/>
            <person name="Szollosi G.J."/>
            <person name="Szarkandi J.G."/>
            <person name="Papp V."/>
            <person name="Albert L."/>
            <person name="Andreopoulos W."/>
            <person name="Angelini C."/>
            <person name="Antonin V."/>
            <person name="Barry K.W."/>
            <person name="Bougher N.L."/>
            <person name="Buchanan P."/>
            <person name="Buyck B."/>
            <person name="Bense V."/>
            <person name="Catcheside P."/>
            <person name="Chovatia M."/>
            <person name="Cooper J."/>
            <person name="Damon W."/>
            <person name="Desjardin D."/>
            <person name="Finy P."/>
            <person name="Geml J."/>
            <person name="Haridas S."/>
            <person name="Hughes K."/>
            <person name="Justo A."/>
            <person name="Karasinski D."/>
            <person name="Kautmanova I."/>
            <person name="Kiss B."/>
            <person name="Kocsube S."/>
            <person name="Kotiranta H."/>
            <person name="LaButti K.M."/>
            <person name="Lechner B.E."/>
            <person name="Liimatainen K."/>
            <person name="Lipzen A."/>
            <person name="Lukacs Z."/>
            <person name="Mihaltcheva S."/>
            <person name="Morgado L.N."/>
            <person name="Niskanen T."/>
            <person name="Noordeloos M.E."/>
            <person name="Ohm R.A."/>
            <person name="Ortiz-Santana B."/>
            <person name="Ovrebo C."/>
            <person name="Racz N."/>
            <person name="Riley R."/>
            <person name="Savchenko A."/>
            <person name="Shiryaev A."/>
            <person name="Soop K."/>
            <person name="Spirin V."/>
            <person name="Szebenyi C."/>
            <person name="Tomsovsky M."/>
            <person name="Tulloss R.E."/>
            <person name="Uehling J."/>
            <person name="Grigoriev I.V."/>
            <person name="Vagvolgyi C."/>
            <person name="Papp T."/>
            <person name="Martin F.M."/>
            <person name="Miettinen O."/>
            <person name="Hibbett D.S."/>
            <person name="Nagy L.G."/>
        </authorList>
    </citation>
    <scope>NUCLEOTIDE SEQUENCE [LARGE SCALE GENOMIC DNA]</scope>
    <source>
        <strain evidence="1 2">FP101781</strain>
    </source>
</reference>
<dbReference type="EMBL" id="QPFP01000121">
    <property type="protein sequence ID" value="TEB21112.1"/>
    <property type="molecule type" value="Genomic_DNA"/>
</dbReference>
<name>A0A4Y7SH76_COPMI</name>
<comment type="caution">
    <text evidence="1">The sequence shown here is derived from an EMBL/GenBank/DDBJ whole genome shotgun (WGS) entry which is preliminary data.</text>
</comment>
<dbReference type="OrthoDB" id="2790258at2759"/>
<organism evidence="1 2">
    <name type="scientific">Coprinellus micaceus</name>
    <name type="common">Glistening ink-cap mushroom</name>
    <name type="synonym">Coprinus micaceus</name>
    <dbReference type="NCBI Taxonomy" id="71717"/>
    <lineage>
        <taxon>Eukaryota</taxon>
        <taxon>Fungi</taxon>
        <taxon>Dikarya</taxon>
        <taxon>Basidiomycota</taxon>
        <taxon>Agaricomycotina</taxon>
        <taxon>Agaricomycetes</taxon>
        <taxon>Agaricomycetidae</taxon>
        <taxon>Agaricales</taxon>
        <taxon>Agaricineae</taxon>
        <taxon>Psathyrellaceae</taxon>
        <taxon>Coprinellus</taxon>
    </lineage>
</organism>
<dbReference type="SUPFAM" id="SSF53098">
    <property type="entry name" value="Ribonuclease H-like"/>
    <property type="match status" value="1"/>
</dbReference>
<evidence type="ECO:0000313" key="2">
    <source>
        <dbReference type="Proteomes" id="UP000298030"/>
    </source>
</evidence>
<keyword evidence="2" id="KW-1185">Reference proteome</keyword>
<proteinExistence type="predicted"/>